<name>A0A919YL74_9BACL</name>
<evidence type="ECO:0000256" key="1">
    <source>
        <dbReference type="ARBA" id="ARBA00005709"/>
    </source>
</evidence>
<keyword evidence="4" id="KW-0964">Secreted</keyword>
<evidence type="ECO:0000313" key="7">
    <source>
        <dbReference type="EMBL" id="GIP15235.1"/>
    </source>
</evidence>
<dbReference type="Gene3D" id="6.10.10.10">
    <property type="entry name" value="Flagellar export chaperone, C-terminal domain"/>
    <property type="match status" value="1"/>
</dbReference>
<dbReference type="InterPro" id="IPR001492">
    <property type="entry name" value="Flagellin"/>
</dbReference>
<dbReference type="GO" id="GO:0009288">
    <property type="term" value="C:bacterial-type flagellum"/>
    <property type="evidence" value="ECO:0007669"/>
    <property type="project" value="UniProtKB-SubCell"/>
</dbReference>
<dbReference type="Pfam" id="PF00669">
    <property type="entry name" value="Flagellin_N"/>
    <property type="match status" value="1"/>
</dbReference>
<accession>A0A919YL74</accession>
<dbReference type="Gene3D" id="2.170.280.10">
    <property type="entry name" value="f41 fragment of flagellin, middle domain"/>
    <property type="match status" value="1"/>
</dbReference>
<evidence type="ECO:0000259" key="5">
    <source>
        <dbReference type="Pfam" id="PF00669"/>
    </source>
</evidence>
<comment type="function">
    <text evidence="4">Flagellin is the subunit protein which polymerizes to form the filaments of bacterial flagella.</text>
</comment>
<dbReference type="PRINTS" id="PR00207">
    <property type="entry name" value="FLAGELLIN"/>
</dbReference>
<feature type="domain" description="Flagellin C-terminal" evidence="6">
    <location>
        <begin position="193"/>
        <end position="277"/>
    </location>
</feature>
<dbReference type="Pfam" id="PF00700">
    <property type="entry name" value="Flagellin_C"/>
    <property type="match status" value="1"/>
</dbReference>
<dbReference type="InterPro" id="IPR046358">
    <property type="entry name" value="Flagellin_C"/>
</dbReference>
<dbReference type="SUPFAM" id="SSF64518">
    <property type="entry name" value="Phase 1 flagellin"/>
    <property type="match status" value="1"/>
</dbReference>
<comment type="subcellular location">
    <subcellularLocation>
        <location evidence="4">Secreted</location>
    </subcellularLocation>
    <subcellularLocation>
        <location evidence="4">Bacterial flagellum</location>
    </subcellularLocation>
</comment>
<dbReference type="RefSeq" id="WP_213513464.1">
    <property type="nucleotide sequence ID" value="NZ_BOSE01000001.1"/>
</dbReference>
<keyword evidence="8" id="KW-1185">Reference proteome</keyword>
<evidence type="ECO:0000256" key="2">
    <source>
        <dbReference type="ARBA" id="ARBA00020110"/>
    </source>
</evidence>
<comment type="caution">
    <text evidence="7">The sequence shown here is derived from an EMBL/GenBank/DDBJ whole genome shotgun (WGS) entry which is preliminary data.</text>
</comment>
<evidence type="ECO:0000256" key="4">
    <source>
        <dbReference type="RuleBase" id="RU362073"/>
    </source>
</evidence>
<dbReference type="GO" id="GO:0005198">
    <property type="term" value="F:structural molecule activity"/>
    <property type="evidence" value="ECO:0007669"/>
    <property type="project" value="UniProtKB-UniRule"/>
</dbReference>
<feature type="domain" description="Flagellin N-terminal" evidence="5">
    <location>
        <begin position="3"/>
        <end position="139"/>
    </location>
</feature>
<dbReference type="Proteomes" id="UP000683139">
    <property type="component" value="Unassembled WGS sequence"/>
</dbReference>
<reference evidence="7" key="1">
    <citation type="submission" date="2021-03" db="EMBL/GenBank/DDBJ databases">
        <title>Antimicrobial resistance genes in bacteria isolated from Japanese honey, and their potential for conferring macrolide and lincosamide resistance in the American foulbrood pathogen Paenibacillus larvae.</title>
        <authorList>
            <person name="Okamoto M."/>
            <person name="Kumagai M."/>
            <person name="Kanamori H."/>
            <person name="Takamatsu D."/>
        </authorList>
    </citation>
    <scope>NUCLEOTIDE SEQUENCE</scope>
    <source>
        <strain evidence="7">J40TS1</strain>
    </source>
</reference>
<dbReference type="InterPro" id="IPR001029">
    <property type="entry name" value="Flagellin_N"/>
</dbReference>
<dbReference type="GO" id="GO:0005576">
    <property type="term" value="C:extracellular region"/>
    <property type="evidence" value="ECO:0007669"/>
    <property type="project" value="UniProtKB-SubCell"/>
</dbReference>
<evidence type="ECO:0000259" key="6">
    <source>
        <dbReference type="Pfam" id="PF00700"/>
    </source>
</evidence>
<organism evidence="7 8">
    <name type="scientific">Paenibacillus montaniterrae</name>
    <dbReference type="NCBI Taxonomy" id="429341"/>
    <lineage>
        <taxon>Bacteria</taxon>
        <taxon>Bacillati</taxon>
        <taxon>Bacillota</taxon>
        <taxon>Bacilli</taxon>
        <taxon>Bacillales</taxon>
        <taxon>Paenibacillaceae</taxon>
        <taxon>Paenibacillus</taxon>
    </lineage>
</organism>
<dbReference type="PANTHER" id="PTHR42792:SF2">
    <property type="entry name" value="FLAGELLIN"/>
    <property type="match status" value="1"/>
</dbReference>
<sequence length="280" mass="30876">MYIQTNIMASNILRNYQMHQASFARSMERLSTGYRINRAADDPAGLAISEKMRFQINGMKQASRNIQDGISLVQTAEGTMNEVHAMLQRMNVLANQAANGTYDDTQRAMLQLEFNQLREEIFSITGGANFNGIPLLNGDKSLDPDNNKHGLTLQVGSGAGDTMVMDMPNVLASLSGIADLDISTAEGARGALQSLKDAVNNVSMDRAKLGAYQNRLEHRYNYVMNNIENLTAAESRIRDADMAEEMTTMIRSQMMMQVSTSLLAQANAMARNILKLLEAI</sequence>
<keyword evidence="3 4" id="KW-0975">Bacterial flagellum</keyword>
<evidence type="ECO:0000313" key="8">
    <source>
        <dbReference type="Proteomes" id="UP000683139"/>
    </source>
</evidence>
<proteinExistence type="inferred from homology"/>
<comment type="similarity">
    <text evidence="1 4">Belongs to the bacterial flagellin family.</text>
</comment>
<dbReference type="Gene3D" id="1.20.1330.10">
    <property type="entry name" value="f41 fragment of flagellin, N-terminal domain"/>
    <property type="match status" value="2"/>
</dbReference>
<dbReference type="InterPro" id="IPR042187">
    <property type="entry name" value="Flagellin_C_sub2"/>
</dbReference>
<dbReference type="EMBL" id="BOSE01000001">
    <property type="protein sequence ID" value="GIP15235.1"/>
    <property type="molecule type" value="Genomic_DNA"/>
</dbReference>
<evidence type="ECO:0000256" key="3">
    <source>
        <dbReference type="ARBA" id="ARBA00023143"/>
    </source>
</evidence>
<dbReference type="AlphaFoldDB" id="A0A919YL74"/>
<dbReference type="PANTHER" id="PTHR42792">
    <property type="entry name" value="FLAGELLIN"/>
    <property type="match status" value="1"/>
</dbReference>
<protein>
    <recommendedName>
        <fullName evidence="2 4">Flagellin</fullName>
    </recommendedName>
</protein>
<keyword evidence="7" id="KW-0282">Flagellum</keyword>
<keyword evidence="7" id="KW-0969">Cilium</keyword>
<keyword evidence="7" id="KW-0966">Cell projection</keyword>
<gene>
    <name evidence="7" type="primary">hag_1</name>
    <name evidence="7" type="ORF">J40TS1_08770</name>
</gene>